<reference evidence="1" key="1">
    <citation type="journal article" date="2015" name="Nature">
        <title>Complex archaea that bridge the gap between prokaryotes and eukaryotes.</title>
        <authorList>
            <person name="Spang A."/>
            <person name="Saw J.H."/>
            <person name="Jorgensen S.L."/>
            <person name="Zaremba-Niedzwiedzka K."/>
            <person name="Martijn J."/>
            <person name="Lind A.E."/>
            <person name="van Eijk R."/>
            <person name="Schleper C."/>
            <person name="Guy L."/>
            <person name="Ettema T.J."/>
        </authorList>
    </citation>
    <scope>NUCLEOTIDE SEQUENCE</scope>
</reference>
<proteinExistence type="predicted"/>
<organism evidence="1">
    <name type="scientific">marine sediment metagenome</name>
    <dbReference type="NCBI Taxonomy" id="412755"/>
    <lineage>
        <taxon>unclassified sequences</taxon>
        <taxon>metagenomes</taxon>
        <taxon>ecological metagenomes</taxon>
    </lineage>
</organism>
<dbReference type="AlphaFoldDB" id="A0A0F9UGS4"/>
<name>A0A0F9UGS4_9ZZZZ</name>
<protein>
    <submittedName>
        <fullName evidence="1">Uncharacterized protein</fullName>
    </submittedName>
</protein>
<comment type="caution">
    <text evidence="1">The sequence shown here is derived from an EMBL/GenBank/DDBJ whole genome shotgun (WGS) entry which is preliminary data.</text>
</comment>
<sequence>MDENKEVEERTPGLVLTGFGKHKLKNMLEWIGTDKEIDLLTAFRKWPAVYREERIADEEDLEYACRFLAFLQDAVLEYELQSPPEGGKENTE</sequence>
<dbReference type="EMBL" id="LAZR01000095">
    <property type="protein sequence ID" value="KKN92420.1"/>
    <property type="molecule type" value="Genomic_DNA"/>
</dbReference>
<accession>A0A0F9UGS4</accession>
<gene>
    <name evidence="1" type="ORF">LCGC14_0209110</name>
</gene>
<evidence type="ECO:0000313" key="1">
    <source>
        <dbReference type="EMBL" id="KKN92420.1"/>
    </source>
</evidence>